<sequence length="30" mass="3249">MSSSTLKVSHSGYLHRGIHTHLVLTPCANT</sequence>
<proteinExistence type="predicted"/>
<dbReference type="AlphaFoldDB" id="C3LNP7"/>
<dbReference type="HOGENOM" id="CLU_3406024_0_0_6"/>
<reference evidence="1 2" key="1">
    <citation type="journal article" date="2008" name="PLoS ONE">
        <title>A recalibrated molecular clock and independent origins for the cholera pandemic clones.</title>
        <authorList>
            <person name="Feng L."/>
            <person name="Reeves P.R."/>
            <person name="Lan R."/>
            <person name="Ren Y."/>
            <person name="Gao C."/>
            <person name="Zhou Z."/>
            <person name="Ren Y."/>
            <person name="Cheng J."/>
            <person name="Wang W."/>
            <person name="Wang J."/>
            <person name="Qian W."/>
            <person name="Li D."/>
            <person name="Wang L."/>
        </authorList>
    </citation>
    <scope>NUCLEOTIDE SEQUENCE [LARGE SCALE GENOMIC DNA]</scope>
    <source>
        <strain evidence="1 2">M66-2</strain>
    </source>
</reference>
<name>C3LNP7_VIBCM</name>
<organism evidence="1 2">
    <name type="scientific">Vibrio cholerae serotype O1 (strain M66-2)</name>
    <dbReference type="NCBI Taxonomy" id="579112"/>
    <lineage>
        <taxon>Bacteria</taxon>
        <taxon>Pseudomonadati</taxon>
        <taxon>Pseudomonadota</taxon>
        <taxon>Gammaproteobacteria</taxon>
        <taxon>Vibrionales</taxon>
        <taxon>Vibrionaceae</taxon>
        <taxon>Vibrio</taxon>
    </lineage>
</organism>
<protein>
    <submittedName>
        <fullName evidence="1">Uncharacterized protein</fullName>
    </submittedName>
</protein>
<dbReference type="EMBL" id="CP001233">
    <property type="protein sequence ID" value="ACP06173.1"/>
    <property type="molecule type" value="Genomic_DNA"/>
</dbReference>
<dbReference type="Proteomes" id="UP000001217">
    <property type="component" value="Chromosome I"/>
</dbReference>
<gene>
    <name evidence="1" type="ordered locus">VCM66_1867</name>
</gene>
<evidence type="ECO:0000313" key="1">
    <source>
        <dbReference type="EMBL" id="ACP06173.1"/>
    </source>
</evidence>
<evidence type="ECO:0000313" key="2">
    <source>
        <dbReference type="Proteomes" id="UP000001217"/>
    </source>
</evidence>
<accession>C3LNP7</accession>
<dbReference type="KEGG" id="vcm:VCM66_1867"/>